<name>A0ABU7EHS2_9TELE</name>
<comment type="caution">
    <text evidence="1">The sequence shown here is derived from an EMBL/GenBank/DDBJ whole genome shotgun (WGS) entry which is preliminary data.</text>
</comment>
<keyword evidence="2" id="KW-1185">Reference proteome</keyword>
<dbReference type="Proteomes" id="UP001352852">
    <property type="component" value="Unassembled WGS sequence"/>
</dbReference>
<proteinExistence type="predicted"/>
<evidence type="ECO:0000313" key="1">
    <source>
        <dbReference type="EMBL" id="MED6286802.1"/>
    </source>
</evidence>
<gene>
    <name evidence="1" type="ORF">CHARACLAT_009802</name>
</gene>
<accession>A0ABU7EHS2</accession>
<evidence type="ECO:0000313" key="2">
    <source>
        <dbReference type="Proteomes" id="UP001352852"/>
    </source>
</evidence>
<protein>
    <submittedName>
        <fullName evidence="1">Uncharacterized protein</fullName>
    </submittedName>
</protein>
<reference evidence="1 2" key="1">
    <citation type="submission" date="2021-06" db="EMBL/GenBank/DDBJ databases">
        <authorList>
            <person name="Palmer J.M."/>
        </authorList>
    </citation>
    <scope>NUCLEOTIDE SEQUENCE [LARGE SCALE GENOMIC DNA]</scope>
    <source>
        <strain evidence="1 2">CL_MEX2019</strain>
        <tissue evidence="1">Muscle</tissue>
    </source>
</reference>
<organism evidence="1 2">
    <name type="scientific">Characodon lateralis</name>
    <dbReference type="NCBI Taxonomy" id="208331"/>
    <lineage>
        <taxon>Eukaryota</taxon>
        <taxon>Metazoa</taxon>
        <taxon>Chordata</taxon>
        <taxon>Craniata</taxon>
        <taxon>Vertebrata</taxon>
        <taxon>Euteleostomi</taxon>
        <taxon>Actinopterygii</taxon>
        <taxon>Neopterygii</taxon>
        <taxon>Teleostei</taxon>
        <taxon>Neoteleostei</taxon>
        <taxon>Acanthomorphata</taxon>
        <taxon>Ovalentaria</taxon>
        <taxon>Atherinomorphae</taxon>
        <taxon>Cyprinodontiformes</taxon>
        <taxon>Goodeidae</taxon>
        <taxon>Characodon</taxon>
    </lineage>
</organism>
<dbReference type="EMBL" id="JAHUTJ010057988">
    <property type="protein sequence ID" value="MED6286802.1"/>
    <property type="molecule type" value="Genomic_DNA"/>
</dbReference>
<sequence length="125" mass="14164">MQNLKFKNQILSLSSRQAALTPTLHVRHLWSVPRLNAASICDQCWRQQTHVGRKREPKPHCGHYRSGRTFLITELVKKGCGVGRWEYLRDASCVKVAKKQKNNCGPVVICGAPGVHESLWIHLVV</sequence>